<evidence type="ECO:0000313" key="2">
    <source>
        <dbReference type="Proteomes" id="UP000255099"/>
    </source>
</evidence>
<dbReference type="SUPFAM" id="SSF53720">
    <property type="entry name" value="ALDH-like"/>
    <property type="match status" value="1"/>
</dbReference>
<dbReference type="AlphaFoldDB" id="A0A377W5Q2"/>
<sequence length="96" mass="10665">MTSELGGVSPTIIVPGPWSEADIAFQAQQLATQKMNNGGFNCVASQVLILQQGWEPATALLNQLYRLIAANTRPDYYPGAENRLTDFRLRAVSRWR</sequence>
<dbReference type="Proteomes" id="UP000255099">
    <property type="component" value="Unassembled WGS sequence"/>
</dbReference>
<reference evidence="1 2" key="1">
    <citation type="submission" date="2018-06" db="EMBL/GenBank/DDBJ databases">
        <authorList>
            <consortium name="Pathogen Informatics"/>
            <person name="Doyle S."/>
        </authorList>
    </citation>
    <scope>NUCLEOTIDE SEQUENCE [LARGE SCALE GENOMIC DNA]</scope>
    <source>
        <strain evidence="1 2">NCTC9637</strain>
    </source>
</reference>
<evidence type="ECO:0000313" key="1">
    <source>
        <dbReference type="EMBL" id="STT49327.1"/>
    </source>
</evidence>
<proteinExistence type="predicted"/>
<gene>
    <name evidence="1" type="ORF">NCTC9637_04282</name>
</gene>
<name>A0A377W5Q2_KLEPN</name>
<dbReference type="InterPro" id="IPR016161">
    <property type="entry name" value="Ald_DH/histidinol_DH"/>
</dbReference>
<dbReference type="GO" id="GO:0016491">
    <property type="term" value="F:oxidoreductase activity"/>
    <property type="evidence" value="ECO:0007669"/>
    <property type="project" value="InterPro"/>
</dbReference>
<dbReference type="EMBL" id="UGLB01000003">
    <property type="protein sequence ID" value="STT49327.1"/>
    <property type="molecule type" value="Genomic_DNA"/>
</dbReference>
<accession>A0A377W5Q2</accession>
<protein>
    <submittedName>
        <fullName evidence="1">Aldehyde dehydrogenase</fullName>
    </submittedName>
</protein>
<organism evidence="1 2">
    <name type="scientific">Klebsiella pneumoniae</name>
    <dbReference type="NCBI Taxonomy" id="573"/>
    <lineage>
        <taxon>Bacteria</taxon>
        <taxon>Pseudomonadati</taxon>
        <taxon>Pseudomonadota</taxon>
        <taxon>Gammaproteobacteria</taxon>
        <taxon>Enterobacterales</taxon>
        <taxon>Enterobacteriaceae</taxon>
        <taxon>Klebsiella/Raoultella group</taxon>
        <taxon>Klebsiella</taxon>
        <taxon>Klebsiella pneumoniae complex</taxon>
    </lineage>
</organism>